<evidence type="ECO:0000256" key="5">
    <source>
        <dbReference type="ARBA" id="ARBA00022989"/>
    </source>
</evidence>
<dbReference type="STRING" id="1650663.GCA_001486665_01365"/>
<dbReference type="RefSeq" id="WP_058963814.1">
    <property type="nucleotide sequence ID" value="NZ_CABKVM010000015.1"/>
</dbReference>
<feature type="transmembrane region" description="Helical" evidence="7">
    <location>
        <begin position="354"/>
        <end position="376"/>
    </location>
</feature>
<comment type="subcellular location">
    <subcellularLocation>
        <location evidence="1">Cell membrane</location>
        <topology evidence="1">Multi-pass membrane protein</topology>
    </subcellularLocation>
</comment>
<reference evidence="9 10" key="1">
    <citation type="submission" date="2019-03" db="EMBL/GenBank/DDBJ databases">
        <title>Genomic Encyclopedia of Type Strains, Phase IV (KMG-IV): sequencing the most valuable type-strain genomes for metagenomic binning, comparative biology and taxonomic classification.</title>
        <authorList>
            <person name="Goeker M."/>
        </authorList>
    </citation>
    <scope>NUCLEOTIDE SEQUENCE [LARGE SCALE GENOMIC DNA]</scope>
    <source>
        <strain evidence="9 10">DSM 100451</strain>
    </source>
</reference>
<dbReference type="InterPro" id="IPR001958">
    <property type="entry name" value="Tet-R_TetA/multi-R_MdtG-like"/>
</dbReference>
<evidence type="ECO:0000256" key="6">
    <source>
        <dbReference type="ARBA" id="ARBA00023136"/>
    </source>
</evidence>
<keyword evidence="5 7" id="KW-1133">Transmembrane helix</keyword>
<dbReference type="GO" id="GO:0022857">
    <property type="term" value="F:transmembrane transporter activity"/>
    <property type="evidence" value="ECO:0007669"/>
    <property type="project" value="InterPro"/>
</dbReference>
<dbReference type="GO" id="GO:0005886">
    <property type="term" value="C:plasma membrane"/>
    <property type="evidence" value="ECO:0007669"/>
    <property type="project" value="UniProtKB-SubCell"/>
</dbReference>
<dbReference type="PANTHER" id="PTHR43266">
    <property type="entry name" value="MACROLIDE-EFFLUX PROTEIN"/>
    <property type="match status" value="1"/>
</dbReference>
<dbReference type="SUPFAM" id="SSF103473">
    <property type="entry name" value="MFS general substrate transporter"/>
    <property type="match status" value="1"/>
</dbReference>
<evidence type="ECO:0000256" key="7">
    <source>
        <dbReference type="SAM" id="Phobius"/>
    </source>
</evidence>
<feature type="transmembrane region" description="Helical" evidence="7">
    <location>
        <begin position="162"/>
        <end position="182"/>
    </location>
</feature>
<feature type="transmembrane region" description="Helical" evidence="7">
    <location>
        <begin position="12"/>
        <end position="36"/>
    </location>
</feature>
<feature type="transmembrane region" description="Helical" evidence="7">
    <location>
        <begin position="258"/>
        <end position="282"/>
    </location>
</feature>
<dbReference type="InterPro" id="IPR020846">
    <property type="entry name" value="MFS_dom"/>
</dbReference>
<dbReference type="InterPro" id="IPR011701">
    <property type="entry name" value="MFS"/>
</dbReference>
<dbReference type="CDD" id="cd06173">
    <property type="entry name" value="MFS_MefA_like"/>
    <property type="match status" value="1"/>
</dbReference>
<feature type="transmembrane region" description="Helical" evidence="7">
    <location>
        <begin position="321"/>
        <end position="342"/>
    </location>
</feature>
<keyword evidence="3" id="KW-1003">Cell membrane</keyword>
<sequence length="409" mass="42049">MKKKGFGANFTLLAAGQGLSLLGNSVLDLALSMYVVERTGSASVYGALLAAAMLPGILLAPLGGVLADRADRRRLMVWLDLLNGGVVLLTLPFLQGAGGVAAAGVLMILLGILGAMETPVVQASLPQAVEAGSLERANAVVLQISMLSAMVGPALGGILFRVFGVAPLLLLCGVCFWITAMLERLIRLEPLEQVLASGGLLQTVFDDLSESGRFLRREQPALLSLVGFTVAMALLCNGVAGVSAPFLISTRLGLSADWYGAAGSALGAFGIAGSLAAGLLVGRMGGSRLAWVLVMMGGCLLPAGTMFLAGGGTMACYGTLVAAFCGMQLCAVVFSVFARSVVQRRVPGRMMGKLMALAAALEACGQPVGQLIYGFLFDVCPAGWVLLITGLLMVMLGIISRGVLATLKL</sequence>
<feature type="transmembrane region" description="Helical" evidence="7">
    <location>
        <begin position="42"/>
        <end position="63"/>
    </location>
</feature>
<evidence type="ECO:0000256" key="2">
    <source>
        <dbReference type="ARBA" id="ARBA00022448"/>
    </source>
</evidence>
<keyword evidence="6 7" id="KW-0472">Membrane</keyword>
<dbReference type="PANTHER" id="PTHR43266:SF9">
    <property type="entry name" value="PERMEASE, MAJOR FACILITATOR SUPERFAMILY-RELATED"/>
    <property type="match status" value="1"/>
</dbReference>
<dbReference type="EMBL" id="SLUM01000052">
    <property type="protein sequence ID" value="TCL49649.1"/>
    <property type="molecule type" value="Genomic_DNA"/>
</dbReference>
<proteinExistence type="predicted"/>
<evidence type="ECO:0000256" key="3">
    <source>
        <dbReference type="ARBA" id="ARBA00022475"/>
    </source>
</evidence>
<keyword evidence="2" id="KW-0813">Transport</keyword>
<dbReference type="Proteomes" id="UP000295184">
    <property type="component" value="Unassembled WGS sequence"/>
</dbReference>
<protein>
    <submittedName>
        <fullName evidence="9">MFS-type transporter involved in bile tolerance (Atg22 family)</fullName>
    </submittedName>
</protein>
<dbReference type="AlphaFoldDB" id="A0A4R1QHJ1"/>
<dbReference type="Pfam" id="PF07690">
    <property type="entry name" value="MFS_1"/>
    <property type="match status" value="1"/>
</dbReference>
<evidence type="ECO:0000256" key="4">
    <source>
        <dbReference type="ARBA" id="ARBA00022692"/>
    </source>
</evidence>
<dbReference type="InterPro" id="IPR036259">
    <property type="entry name" value="MFS_trans_sf"/>
</dbReference>
<dbReference type="Gene3D" id="1.20.1250.20">
    <property type="entry name" value="MFS general substrate transporter like domains"/>
    <property type="match status" value="1"/>
</dbReference>
<evidence type="ECO:0000256" key="1">
    <source>
        <dbReference type="ARBA" id="ARBA00004651"/>
    </source>
</evidence>
<accession>A0A4R1QHJ1</accession>
<gene>
    <name evidence="9" type="ORF">EDD77_1527</name>
</gene>
<dbReference type="PROSITE" id="PS50850">
    <property type="entry name" value="MFS"/>
    <property type="match status" value="1"/>
</dbReference>
<dbReference type="PRINTS" id="PR01035">
    <property type="entry name" value="TCRTETA"/>
</dbReference>
<name>A0A4R1QHJ1_9FIRM</name>
<evidence type="ECO:0000313" key="9">
    <source>
        <dbReference type="EMBL" id="TCL49649.1"/>
    </source>
</evidence>
<feature type="transmembrane region" description="Helical" evidence="7">
    <location>
        <begin position="289"/>
        <end position="309"/>
    </location>
</feature>
<organism evidence="9 10">
    <name type="scientific">Allofournierella massiliensis</name>
    <dbReference type="NCBI Taxonomy" id="1650663"/>
    <lineage>
        <taxon>Bacteria</taxon>
        <taxon>Bacillati</taxon>
        <taxon>Bacillota</taxon>
        <taxon>Clostridia</taxon>
        <taxon>Eubacteriales</taxon>
        <taxon>Oscillospiraceae</taxon>
        <taxon>Allofournierella</taxon>
    </lineage>
</organism>
<feature type="domain" description="Major facilitator superfamily (MFS) profile" evidence="8">
    <location>
        <begin position="9"/>
        <end position="409"/>
    </location>
</feature>
<evidence type="ECO:0000259" key="8">
    <source>
        <dbReference type="PROSITE" id="PS50850"/>
    </source>
</evidence>
<comment type="caution">
    <text evidence="9">The sequence shown here is derived from an EMBL/GenBank/DDBJ whole genome shotgun (WGS) entry which is preliminary data.</text>
</comment>
<feature type="transmembrane region" description="Helical" evidence="7">
    <location>
        <begin position="382"/>
        <end position="404"/>
    </location>
</feature>
<evidence type="ECO:0000313" key="10">
    <source>
        <dbReference type="Proteomes" id="UP000295184"/>
    </source>
</evidence>
<feature type="transmembrane region" description="Helical" evidence="7">
    <location>
        <begin position="221"/>
        <end position="246"/>
    </location>
</feature>
<keyword evidence="4 7" id="KW-0812">Transmembrane</keyword>